<protein>
    <recommendedName>
        <fullName evidence="3">DOT1 domain-containing protein</fullName>
    </recommendedName>
</protein>
<dbReference type="AlphaFoldDB" id="A0A1V9ZIX3"/>
<gene>
    <name evidence="1" type="ORF">ACHHYP_09451</name>
</gene>
<dbReference type="InterPro" id="IPR029063">
    <property type="entry name" value="SAM-dependent_MTases_sf"/>
</dbReference>
<comment type="caution">
    <text evidence="1">The sequence shown here is derived from an EMBL/GenBank/DDBJ whole genome shotgun (WGS) entry which is preliminary data.</text>
</comment>
<dbReference type="EMBL" id="JNBR01000093">
    <property type="protein sequence ID" value="OQR97934.1"/>
    <property type="molecule type" value="Genomic_DNA"/>
</dbReference>
<organism evidence="1 2">
    <name type="scientific">Achlya hypogyna</name>
    <name type="common">Oomycete</name>
    <name type="synonym">Protoachlya hypogyna</name>
    <dbReference type="NCBI Taxonomy" id="1202772"/>
    <lineage>
        <taxon>Eukaryota</taxon>
        <taxon>Sar</taxon>
        <taxon>Stramenopiles</taxon>
        <taxon>Oomycota</taxon>
        <taxon>Saprolegniomycetes</taxon>
        <taxon>Saprolegniales</taxon>
        <taxon>Achlyaceae</taxon>
        <taxon>Achlya</taxon>
    </lineage>
</organism>
<dbReference type="Proteomes" id="UP000243579">
    <property type="component" value="Unassembled WGS sequence"/>
</dbReference>
<reference evidence="1 2" key="1">
    <citation type="journal article" date="2014" name="Genome Biol. Evol.">
        <title>The secreted proteins of Achlya hypogyna and Thraustotheca clavata identify the ancestral oomycete secretome and reveal gene acquisitions by horizontal gene transfer.</title>
        <authorList>
            <person name="Misner I."/>
            <person name="Blouin N."/>
            <person name="Leonard G."/>
            <person name="Richards T.A."/>
            <person name="Lane C.E."/>
        </authorList>
    </citation>
    <scope>NUCLEOTIDE SEQUENCE [LARGE SCALE GENOMIC DNA]</scope>
    <source>
        <strain evidence="1 2">ATCC 48635</strain>
    </source>
</reference>
<evidence type="ECO:0008006" key="3">
    <source>
        <dbReference type="Google" id="ProtNLM"/>
    </source>
</evidence>
<dbReference type="Gene3D" id="3.40.50.150">
    <property type="entry name" value="Vaccinia Virus protein VP39"/>
    <property type="match status" value="1"/>
</dbReference>
<dbReference type="SUPFAM" id="SSF53335">
    <property type="entry name" value="S-adenosyl-L-methionine-dependent methyltransferases"/>
    <property type="match status" value="1"/>
</dbReference>
<evidence type="ECO:0000313" key="1">
    <source>
        <dbReference type="EMBL" id="OQR97934.1"/>
    </source>
</evidence>
<keyword evidence="2" id="KW-1185">Reference proteome</keyword>
<dbReference type="OrthoDB" id="206420at2759"/>
<sequence>MFAEGHDFLRQLQYMSNATRGQPHLAPLQHKLLRCMRFVRACVDDNLRDGGSSHAVVGCRKFLKALLEEYQTATGNRCPDAAHFAAERAASIAADVVAVAGACSDSANEPVLRSVISALRALEETKDFHARLLVAQEDRSEYPQVAYAYGSTPLTTWCCVLQLPAVATVLKTMDHHPEACTVFGSSTGSLVFYTALLTGRPVRGVEILPCLVADAQAIAAACAVPGVDLQLGDMLDASLAHTRLLVLTSQCWPAGLWADLVAKLRRHPGPLLVLDYTERLSLANGFRCVGRTAGDVSWHKSHAFYAFERHDD</sequence>
<proteinExistence type="predicted"/>
<accession>A0A1V9ZIX3</accession>
<name>A0A1V9ZIX3_ACHHY</name>
<evidence type="ECO:0000313" key="2">
    <source>
        <dbReference type="Proteomes" id="UP000243579"/>
    </source>
</evidence>